<evidence type="ECO:0000256" key="1">
    <source>
        <dbReference type="ARBA" id="ARBA00023002"/>
    </source>
</evidence>
<keyword evidence="1" id="KW-0560">Oxidoreductase</keyword>
<accession>A0ABM1N7F7</accession>
<dbReference type="Proteomes" id="UP000695000">
    <property type="component" value="Unplaced"/>
</dbReference>
<organism evidence="5 6">
    <name type="scientific">Nicrophorus vespilloides</name>
    <name type="common">Boreal carrion beetle</name>
    <dbReference type="NCBI Taxonomy" id="110193"/>
    <lineage>
        <taxon>Eukaryota</taxon>
        <taxon>Metazoa</taxon>
        <taxon>Ecdysozoa</taxon>
        <taxon>Arthropoda</taxon>
        <taxon>Hexapoda</taxon>
        <taxon>Insecta</taxon>
        <taxon>Pterygota</taxon>
        <taxon>Neoptera</taxon>
        <taxon>Endopterygota</taxon>
        <taxon>Coleoptera</taxon>
        <taxon>Polyphaga</taxon>
        <taxon>Staphyliniformia</taxon>
        <taxon>Silphidae</taxon>
        <taxon>Nicrophorinae</taxon>
        <taxon>Nicrophorus</taxon>
    </lineage>
</organism>
<protein>
    <submittedName>
        <fullName evidence="6">Delta(24)-sterol reductase-like</fullName>
    </submittedName>
</protein>
<dbReference type="RefSeq" id="XP_017782757.1">
    <property type="nucleotide sequence ID" value="XM_017927268.1"/>
</dbReference>
<gene>
    <name evidence="6" type="primary">LOC108567062</name>
</gene>
<comment type="catalytic activity">
    <reaction evidence="3">
        <text>5alpha-cholest-8-en-3beta-ol + NADP(+) = zymosterol + NADPH + H(+)</text>
        <dbReference type="Rhea" id="RHEA:36399"/>
        <dbReference type="ChEBI" id="CHEBI:15378"/>
        <dbReference type="ChEBI" id="CHEBI:16608"/>
        <dbReference type="ChEBI" id="CHEBI:18252"/>
        <dbReference type="ChEBI" id="CHEBI:57783"/>
        <dbReference type="ChEBI" id="CHEBI:58349"/>
        <dbReference type="EC" id="1.3.1.72"/>
    </reaction>
    <physiologicalReaction direction="right-to-left" evidence="3">
        <dbReference type="Rhea" id="RHEA:36401"/>
    </physiologicalReaction>
</comment>
<evidence type="ECO:0000256" key="2">
    <source>
        <dbReference type="ARBA" id="ARBA00051033"/>
    </source>
</evidence>
<keyword evidence="5" id="KW-1185">Reference proteome</keyword>
<evidence type="ECO:0000313" key="5">
    <source>
        <dbReference type="Proteomes" id="UP000695000"/>
    </source>
</evidence>
<dbReference type="InterPro" id="IPR006094">
    <property type="entry name" value="Oxid_FAD_bind_N"/>
</dbReference>
<comment type="catalytic activity">
    <reaction evidence="2">
        <text>lanosterol + NADPH + H(+) = 24,25-dihydrolanosterol + NADP(+)</text>
        <dbReference type="Rhea" id="RHEA:33919"/>
        <dbReference type="ChEBI" id="CHEBI:15378"/>
        <dbReference type="ChEBI" id="CHEBI:16521"/>
        <dbReference type="ChEBI" id="CHEBI:28113"/>
        <dbReference type="ChEBI" id="CHEBI:57783"/>
        <dbReference type="ChEBI" id="CHEBI:58349"/>
    </reaction>
    <physiologicalReaction direction="left-to-right" evidence="2">
        <dbReference type="Rhea" id="RHEA:33920"/>
    </physiologicalReaction>
</comment>
<dbReference type="InterPro" id="IPR040165">
    <property type="entry name" value="Diminuto-like"/>
</dbReference>
<feature type="domain" description="FAD linked oxidase N-terminal" evidence="4">
    <location>
        <begin position="35"/>
        <end position="98"/>
    </location>
</feature>
<evidence type="ECO:0000256" key="3">
    <source>
        <dbReference type="ARBA" id="ARBA00052927"/>
    </source>
</evidence>
<sequence length="410" mass="47012">MIEVHKSRIHYKFLYDIGRNGKRHLSGGRGHSARGQLTSTLNPLGWTIPVLPEIDDLTIGGLVMGTGIESTSHKHGLFQHICVSYELVLCDGSVVKCTKDENHELFESVPWSYGTLGFLTAVEIMMVPAKKYVRLKYEAVNGCATMVEEFEKASADPGNEFVEGIMFSENQGVIMTGNLTDTPEHNKVNSIGNWYKPWFFVHVRNMLGRESAIEYIPLRDYYHRHTRSIFWELQDIIPFGNNPVFRYLLGWIVPPKISLLKLTQTEAVKRLYENCHVIQDMLVPMKSMEECIRAIHDNLKVYPLWLCPFVLPPGSGMVKPRSEGAEMYVDIGIYGTPTAQDFQPMESTRTIENLVMESNGFQMLYADTYTTRQEFRRMFDHSLYDKLRVDLQCVDAFPEVYDKVSKQSRV</sequence>
<dbReference type="GeneID" id="108567062"/>
<evidence type="ECO:0000313" key="6">
    <source>
        <dbReference type="RefSeq" id="XP_017782757.1"/>
    </source>
</evidence>
<dbReference type="InterPro" id="IPR016169">
    <property type="entry name" value="FAD-bd_PCMH_sub2"/>
</dbReference>
<dbReference type="PANTHER" id="PTHR10801:SF0">
    <property type="entry name" value="DELTA(24)-STEROL REDUCTASE"/>
    <property type="match status" value="1"/>
</dbReference>
<name>A0ABM1N7F7_NICVS</name>
<reference evidence="6" key="1">
    <citation type="submission" date="2025-08" db="UniProtKB">
        <authorList>
            <consortium name="RefSeq"/>
        </authorList>
    </citation>
    <scope>IDENTIFICATION</scope>
    <source>
        <tissue evidence="6">Whole Larva</tissue>
    </source>
</reference>
<dbReference type="SUPFAM" id="SSF56176">
    <property type="entry name" value="FAD-binding/transporter-associated domain-like"/>
    <property type="match status" value="1"/>
</dbReference>
<dbReference type="Pfam" id="PF01565">
    <property type="entry name" value="FAD_binding_4"/>
    <property type="match status" value="1"/>
</dbReference>
<proteinExistence type="predicted"/>
<dbReference type="InterPro" id="IPR036318">
    <property type="entry name" value="FAD-bd_PCMH-like_sf"/>
</dbReference>
<dbReference type="Gene3D" id="3.30.465.10">
    <property type="match status" value="1"/>
</dbReference>
<evidence type="ECO:0000259" key="4">
    <source>
        <dbReference type="Pfam" id="PF01565"/>
    </source>
</evidence>
<dbReference type="PANTHER" id="PTHR10801">
    <property type="entry name" value="24-DEHYDROCHOLESTEROL REDUCTASE"/>
    <property type="match status" value="1"/>
</dbReference>